<comment type="subcellular location">
    <subcellularLocation>
        <location evidence="1">Membrane</location>
        <topology evidence="1">Multi-pass membrane protein</topology>
    </subcellularLocation>
</comment>
<dbReference type="GO" id="GO:0015179">
    <property type="term" value="F:L-amino acid transmembrane transporter activity"/>
    <property type="evidence" value="ECO:0007669"/>
    <property type="project" value="TreeGrafter"/>
</dbReference>
<dbReference type="AlphaFoldDB" id="A0A9P7JSR4"/>
<dbReference type="RefSeq" id="XP_041291386.1">
    <property type="nucleotide sequence ID" value="XM_041441672.1"/>
</dbReference>
<evidence type="ECO:0000313" key="7">
    <source>
        <dbReference type="EMBL" id="KAG2105830.1"/>
    </source>
</evidence>
<feature type="transmembrane region" description="Helical" evidence="6">
    <location>
        <begin position="286"/>
        <end position="308"/>
    </location>
</feature>
<name>A0A9P7JSR4_9AGAM</name>
<keyword evidence="3 6" id="KW-1133">Transmembrane helix</keyword>
<comment type="caution">
    <text evidence="7">The sequence shown here is derived from an EMBL/GenBank/DDBJ whole genome shotgun (WGS) entry which is preliminary data.</text>
</comment>
<feature type="transmembrane region" description="Helical" evidence="6">
    <location>
        <begin position="90"/>
        <end position="113"/>
    </location>
</feature>
<evidence type="ECO:0000256" key="5">
    <source>
        <dbReference type="SAM" id="MobiDB-lite"/>
    </source>
</evidence>
<dbReference type="InterPro" id="IPR002293">
    <property type="entry name" value="AA/rel_permease1"/>
</dbReference>
<dbReference type="Proteomes" id="UP000823399">
    <property type="component" value="Unassembled WGS sequence"/>
</dbReference>
<feature type="transmembrane region" description="Helical" evidence="6">
    <location>
        <begin position="138"/>
        <end position="167"/>
    </location>
</feature>
<evidence type="ECO:0000256" key="3">
    <source>
        <dbReference type="ARBA" id="ARBA00022989"/>
    </source>
</evidence>
<feature type="transmembrane region" description="Helical" evidence="6">
    <location>
        <begin position="422"/>
        <end position="440"/>
    </location>
</feature>
<evidence type="ECO:0000256" key="2">
    <source>
        <dbReference type="ARBA" id="ARBA00022692"/>
    </source>
</evidence>
<feature type="transmembrane region" description="Helical" evidence="6">
    <location>
        <begin position="59"/>
        <end position="78"/>
    </location>
</feature>
<feature type="transmembrane region" description="Helical" evidence="6">
    <location>
        <begin position="338"/>
        <end position="359"/>
    </location>
</feature>
<dbReference type="OrthoDB" id="5982228at2759"/>
<feature type="transmembrane region" description="Helical" evidence="6">
    <location>
        <begin position="179"/>
        <end position="196"/>
    </location>
</feature>
<keyword evidence="8" id="KW-1185">Reference proteome</keyword>
<keyword evidence="2 6" id="KW-0812">Transmembrane</keyword>
<dbReference type="InterPro" id="IPR050598">
    <property type="entry name" value="AminoAcid_Transporter"/>
</dbReference>
<evidence type="ECO:0000256" key="1">
    <source>
        <dbReference type="ARBA" id="ARBA00004141"/>
    </source>
</evidence>
<sequence>MSTTWWSRLSKKQEQGRASESQSTEKIQRIQKESDDDPDLDPGELTFEEYTAGGLGRHLGVTSCTLLIVGRIIGTGIFSTPSSILSSVGSVGACFLLWVLGFLLSFCGLFIWLEFGTMFPRSGGEKVYLEAVYKKPKYLATAVFAVNSILLGFTASSCIVFASHILVAADQPVDRWNERIIALGVIFFVVLLHGLAPKTGVLMMDLLSMLKIAILMFMLVTGWVVLSGKTSITDPHYNFRNVFVGSSTSINDYATATFKVLIAYGGWANVNYVMNNVRNPVRTLKIAGPLGLSICAVFYLLANVAYFAAATKTEIVESGVAVASLFFGNVFGPAAERALAIFIALSALGNVVTVTFAAARVNQELAKEGIPLPFGNKFWASNWPTGKSPLPGLIIHLIPSAITIIAPPPNIAFPFILDIEGYPQQIINLFIVIGLFYLRWKKPDAVRPFKVWWPLAVFFLAASAFLLIAPFMRPANGVGDTPPLPYYLYCLVGISIILAGGLYWAVWRIVLPKVFGYSLIPRKETLDDGTVVTVFSNKKIE</sequence>
<dbReference type="PANTHER" id="PTHR11785">
    <property type="entry name" value="AMINO ACID TRANSPORTER"/>
    <property type="match status" value="1"/>
</dbReference>
<protein>
    <submittedName>
        <fullName evidence="7">Amino acid transporter</fullName>
    </submittedName>
</protein>
<feature type="transmembrane region" description="Helical" evidence="6">
    <location>
        <begin position="315"/>
        <end position="332"/>
    </location>
</feature>
<accession>A0A9P7JSR4</accession>
<reference evidence="7" key="1">
    <citation type="journal article" date="2020" name="New Phytol.">
        <title>Comparative genomics reveals dynamic genome evolution in host specialist ectomycorrhizal fungi.</title>
        <authorList>
            <person name="Lofgren L.A."/>
            <person name="Nguyen N.H."/>
            <person name="Vilgalys R."/>
            <person name="Ruytinx J."/>
            <person name="Liao H.L."/>
            <person name="Branco S."/>
            <person name="Kuo A."/>
            <person name="LaButti K."/>
            <person name="Lipzen A."/>
            <person name="Andreopoulos W."/>
            <person name="Pangilinan J."/>
            <person name="Riley R."/>
            <person name="Hundley H."/>
            <person name="Na H."/>
            <person name="Barry K."/>
            <person name="Grigoriev I.V."/>
            <person name="Stajich J.E."/>
            <person name="Kennedy P.G."/>
        </authorList>
    </citation>
    <scope>NUCLEOTIDE SEQUENCE</scope>
    <source>
        <strain evidence="7">FC423</strain>
    </source>
</reference>
<keyword evidence="4 6" id="KW-0472">Membrane</keyword>
<dbReference type="Pfam" id="PF13520">
    <property type="entry name" value="AA_permease_2"/>
    <property type="match status" value="1"/>
</dbReference>
<organism evidence="7 8">
    <name type="scientific">Suillus discolor</name>
    <dbReference type="NCBI Taxonomy" id="1912936"/>
    <lineage>
        <taxon>Eukaryota</taxon>
        <taxon>Fungi</taxon>
        <taxon>Dikarya</taxon>
        <taxon>Basidiomycota</taxon>
        <taxon>Agaricomycotina</taxon>
        <taxon>Agaricomycetes</taxon>
        <taxon>Agaricomycetidae</taxon>
        <taxon>Boletales</taxon>
        <taxon>Suillineae</taxon>
        <taxon>Suillaceae</taxon>
        <taxon>Suillus</taxon>
    </lineage>
</organism>
<feature type="transmembrane region" description="Helical" evidence="6">
    <location>
        <begin position="484"/>
        <end position="506"/>
    </location>
</feature>
<feature type="region of interest" description="Disordered" evidence="5">
    <location>
        <begin position="1"/>
        <end position="41"/>
    </location>
</feature>
<dbReference type="GO" id="GO:0016020">
    <property type="term" value="C:membrane"/>
    <property type="evidence" value="ECO:0007669"/>
    <property type="project" value="UniProtKB-SubCell"/>
</dbReference>
<dbReference type="FunFam" id="1.20.1740.10:FF:000025">
    <property type="entry name" value="High-affinity methionine permease"/>
    <property type="match status" value="1"/>
</dbReference>
<evidence type="ECO:0000256" key="4">
    <source>
        <dbReference type="ARBA" id="ARBA00023136"/>
    </source>
</evidence>
<evidence type="ECO:0000256" key="6">
    <source>
        <dbReference type="SAM" id="Phobius"/>
    </source>
</evidence>
<feature type="transmembrane region" description="Helical" evidence="6">
    <location>
        <begin position="452"/>
        <end position="472"/>
    </location>
</feature>
<dbReference type="Gene3D" id="1.20.1740.10">
    <property type="entry name" value="Amino acid/polyamine transporter I"/>
    <property type="match status" value="1"/>
</dbReference>
<feature type="transmembrane region" description="Helical" evidence="6">
    <location>
        <begin position="208"/>
        <end position="226"/>
    </location>
</feature>
<proteinExistence type="predicted"/>
<evidence type="ECO:0000313" key="8">
    <source>
        <dbReference type="Proteomes" id="UP000823399"/>
    </source>
</evidence>
<gene>
    <name evidence="7" type="ORF">F5147DRAFT_775145</name>
</gene>
<dbReference type="PIRSF" id="PIRSF006060">
    <property type="entry name" value="AA_transporter"/>
    <property type="match status" value="1"/>
</dbReference>
<dbReference type="PANTHER" id="PTHR11785:SF382">
    <property type="entry name" value="LOW-AFFINITY METHIONINE PERMEASE"/>
    <property type="match status" value="1"/>
</dbReference>
<dbReference type="EMBL" id="JABBWM010000037">
    <property type="protein sequence ID" value="KAG2105830.1"/>
    <property type="molecule type" value="Genomic_DNA"/>
</dbReference>
<dbReference type="GeneID" id="64703931"/>